<organism evidence="4 5">
    <name type="scientific">Oleiharenicola lentus</name>
    <dbReference type="NCBI Taxonomy" id="2508720"/>
    <lineage>
        <taxon>Bacteria</taxon>
        <taxon>Pseudomonadati</taxon>
        <taxon>Verrucomicrobiota</taxon>
        <taxon>Opitutia</taxon>
        <taxon>Opitutales</taxon>
        <taxon>Opitutaceae</taxon>
        <taxon>Oleiharenicola</taxon>
    </lineage>
</organism>
<comment type="caution">
    <text evidence="4">The sequence shown here is derived from an EMBL/GenBank/DDBJ whole genome shotgun (WGS) entry which is preliminary data.</text>
</comment>
<dbReference type="Pfam" id="PF23981">
    <property type="entry name" value="DUF7305"/>
    <property type="match status" value="1"/>
</dbReference>
<reference evidence="4 5" key="1">
    <citation type="submission" date="2019-01" db="EMBL/GenBank/DDBJ databases">
        <title>Lacunisphaera sp. strain TWA-58.</title>
        <authorList>
            <person name="Chen W.-M."/>
        </authorList>
    </citation>
    <scope>NUCLEOTIDE SEQUENCE [LARGE SCALE GENOMIC DNA]</scope>
    <source>
        <strain evidence="4 5">TWA-58</strain>
    </source>
</reference>
<dbReference type="InterPro" id="IPR036573">
    <property type="entry name" value="CBM_sf_5/12"/>
</dbReference>
<dbReference type="GO" id="GO:0004553">
    <property type="term" value="F:hydrolase activity, hydrolyzing O-glycosyl compounds"/>
    <property type="evidence" value="ECO:0007669"/>
    <property type="project" value="InterPro"/>
</dbReference>
<evidence type="ECO:0000256" key="2">
    <source>
        <dbReference type="SAM" id="Phobius"/>
    </source>
</evidence>
<proteinExistence type="predicted"/>
<feature type="region of interest" description="Disordered" evidence="1">
    <location>
        <begin position="1"/>
        <end position="35"/>
    </location>
</feature>
<name>A0A4Q1C7Q2_9BACT</name>
<protein>
    <recommendedName>
        <fullName evidence="3">DUF7305 domain-containing protein</fullName>
    </recommendedName>
</protein>
<feature type="compositionally biased region" description="Basic residues" evidence="1">
    <location>
        <begin position="7"/>
        <end position="16"/>
    </location>
</feature>
<dbReference type="Gene3D" id="2.10.10.90">
    <property type="match status" value="3"/>
</dbReference>
<dbReference type="InterPro" id="IPR055729">
    <property type="entry name" value="DUF7305"/>
</dbReference>
<evidence type="ECO:0000259" key="3">
    <source>
        <dbReference type="Pfam" id="PF23981"/>
    </source>
</evidence>
<evidence type="ECO:0000256" key="1">
    <source>
        <dbReference type="SAM" id="MobiDB-lite"/>
    </source>
</evidence>
<evidence type="ECO:0000313" key="4">
    <source>
        <dbReference type="EMBL" id="RXK54831.1"/>
    </source>
</evidence>
<keyword evidence="2" id="KW-0812">Transmembrane</keyword>
<accession>A0A4Q1C7Q2</accession>
<dbReference type="Proteomes" id="UP000290218">
    <property type="component" value="Unassembled WGS sequence"/>
</dbReference>
<dbReference type="GO" id="GO:0005576">
    <property type="term" value="C:extracellular region"/>
    <property type="evidence" value="ECO:0007669"/>
    <property type="project" value="InterPro"/>
</dbReference>
<sequence>MMPGRNNHPRSGKDRRRAAADARTGARRSNPGPGSTRGTVTLVALCFVAVLGISLASYIAICTRAMQLSNRSFQASVSKQLAEAGLEEAMRAFNQHNWDDWSSGGISVNWTLDTTNKRATATMTFPADKFGQGATAQLKLRVDNYDADVVGATWSSSKNYAPGDLVERSGIWYRCLQTHSNIQPIGDISHYWVPEFVPSLWDSSTTYSSQDMVFHAGYWYRCSSSNTNSAPPNANWVRINAVNKDSTSGISGVQDAVVNWFGTWYRWNSGGWDAAPPISWRWRNTGLVYSYNDLVNYNNLWYRYISATPTNAGSSYSNPGADTSRWALQSNMWVWSSSGLKYNKGDVAFYSGQWYRCLRAHTSSTSIQPTNTTYWSNTPRYSPDWSPGERFSQYDTVRRNGVWYLSLQNNNTAQDPATDSDNSHWIGANTTDSNYTWNSTTNYSAGAYRCYGGVWYRCTSANTNKAPNDTAFWTAAWSNSWGITTGAPVVYAEATITFGSSPAQRTQLRALIAPAPLFPNALAATGSISANSGGTVDSYDSTLGTYASQLDTATNYSAVVAAGNTSGTAITLSSPTIQGYVAAPAATTAPYAPLMALGTSVIVKGSSATPSPKVDKSRVSRSPYIPQFSTLPGGADGLANNWSNTPKGTALALAATINIGTPGAITPARYYYDGDLTIGNSTVTNLRINGPVILYIDGDLLLTQSGSTGRIDITSRGSAEIHVAGTFRADAGSEGILNATTDPKSLIIICDTDSNSMHYYSEGVNPLYGVIYIPYSQSNNGYFNDNNNAQIYGAVSANNITYSGANLNVHYDTSLRYATFGGVDQPWTVTEWRELPATEQATMP</sequence>
<dbReference type="RefSeq" id="WP_129046195.1">
    <property type="nucleotide sequence ID" value="NZ_SDHX01000001.1"/>
</dbReference>
<keyword evidence="5" id="KW-1185">Reference proteome</keyword>
<keyword evidence="2" id="KW-1133">Transmembrane helix</keyword>
<feature type="transmembrane region" description="Helical" evidence="2">
    <location>
        <begin position="38"/>
        <end position="61"/>
    </location>
</feature>
<feature type="domain" description="DUF7305" evidence="3">
    <location>
        <begin position="667"/>
        <end position="816"/>
    </location>
</feature>
<dbReference type="AlphaFoldDB" id="A0A4Q1C7Q2"/>
<dbReference type="GO" id="GO:0030246">
    <property type="term" value="F:carbohydrate binding"/>
    <property type="evidence" value="ECO:0007669"/>
    <property type="project" value="InterPro"/>
</dbReference>
<evidence type="ECO:0000313" key="5">
    <source>
        <dbReference type="Proteomes" id="UP000290218"/>
    </source>
</evidence>
<keyword evidence="2" id="KW-0472">Membrane</keyword>
<dbReference type="EMBL" id="SDHX01000001">
    <property type="protein sequence ID" value="RXK54831.1"/>
    <property type="molecule type" value="Genomic_DNA"/>
</dbReference>
<gene>
    <name evidence="4" type="ORF">ESB00_02730</name>
</gene>
<dbReference type="SUPFAM" id="SSF51055">
    <property type="entry name" value="Carbohydrate binding domain"/>
    <property type="match status" value="2"/>
</dbReference>
<dbReference type="GO" id="GO:0005975">
    <property type="term" value="P:carbohydrate metabolic process"/>
    <property type="evidence" value="ECO:0007669"/>
    <property type="project" value="InterPro"/>
</dbReference>
<dbReference type="OrthoDB" id="315328at2"/>